<proteinExistence type="inferred from homology"/>
<dbReference type="InterPro" id="IPR052191">
    <property type="entry name" value="tRNA_ntf/polyA_polymerase_I"/>
</dbReference>
<evidence type="ECO:0000256" key="4">
    <source>
        <dbReference type="RuleBase" id="RU003953"/>
    </source>
</evidence>
<dbReference type="CDD" id="cd05398">
    <property type="entry name" value="NT_ClassII-CCAase"/>
    <property type="match status" value="1"/>
</dbReference>
<dbReference type="GO" id="GO:0003723">
    <property type="term" value="F:RNA binding"/>
    <property type="evidence" value="ECO:0007669"/>
    <property type="project" value="UniProtKB-KW"/>
</dbReference>
<dbReference type="OrthoDB" id="445712at2759"/>
<organism evidence="7 8">
    <name type="scientific">Apostasia shenzhenica</name>
    <dbReference type="NCBI Taxonomy" id="1088818"/>
    <lineage>
        <taxon>Eukaryota</taxon>
        <taxon>Viridiplantae</taxon>
        <taxon>Streptophyta</taxon>
        <taxon>Embryophyta</taxon>
        <taxon>Tracheophyta</taxon>
        <taxon>Spermatophyta</taxon>
        <taxon>Magnoliopsida</taxon>
        <taxon>Liliopsida</taxon>
        <taxon>Asparagales</taxon>
        <taxon>Orchidaceae</taxon>
        <taxon>Apostasioideae</taxon>
        <taxon>Apostasia</taxon>
    </lineage>
</organism>
<dbReference type="Gene3D" id="3.30.460.10">
    <property type="entry name" value="Beta Polymerase, domain 2"/>
    <property type="match status" value="1"/>
</dbReference>
<evidence type="ECO:0000256" key="3">
    <source>
        <dbReference type="ARBA" id="ARBA00022741"/>
    </source>
</evidence>
<gene>
    <name evidence="7" type="ORF">AXF42_Ash014535</name>
</gene>
<sequence>MDPDKHRPSSAYNSQFWTTNSGAPVWNNNSSLTVGHRDWKIMNSWTFGIANRSISFPALKILKTLQSYGFGAYLVGGCVRDLLLKRTPKDFDVITTASLKQVKKLLRHRCFIIGRRIPICQVYISSSMVEVSSFETPDANGNGREAIVLPHMQYNYSKKDVACWKNCMKRDFTINSLFFDPFECKIYDYVGGIKDLKACKVRTVIPPHLSFKEDCARILRGIRIAARLGLQFSKETRTAMQDLSSSILTLDKARLMMEMNFMLAYGASVPSIHLLQKFKLFELLFPVQAAYLANQSKNLSVEKSFMLMKLFSTADKLLAADRPCCCSLWMGLLAFHLALVDYPQDAFVVWTFSSILYHGTWNIALESAKLSSDDLIQFVPEILQTSVGKTDELLFEETFKLASLVKSSIRVLSDSSVLQQSLAKYTSVLPSQALVLASQKMTMRVSKIFDVMPNINRNSYSNEMEASSVAKKGPKFEIDYEKLKKGDMCETRFVLGKIIMDTMRKESINEPDMISELERKQGNHVRLSSLF</sequence>
<evidence type="ECO:0000313" key="8">
    <source>
        <dbReference type="Proteomes" id="UP000236161"/>
    </source>
</evidence>
<feature type="domain" description="Poly A polymerase head" evidence="5">
    <location>
        <begin position="72"/>
        <end position="202"/>
    </location>
</feature>
<dbReference type="SUPFAM" id="SSF81891">
    <property type="entry name" value="Poly A polymerase C-terminal region-like"/>
    <property type="match status" value="1"/>
</dbReference>
<dbReference type="PANTHER" id="PTHR43051">
    <property type="entry name" value="POLYNUCLEOTIDE ADENYLYLTRANSFERASE FAMILY PROTEIN"/>
    <property type="match status" value="1"/>
</dbReference>
<dbReference type="EMBL" id="KZ453102">
    <property type="protein sequence ID" value="PKA47758.1"/>
    <property type="molecule type" value="Genomic_DNA"/>
</dbReference>
<keyword evidence="7" id="KW-0378">Hydrolase</keyword>
<protein>
    <submittedName>
        <fullName evidence="7">Catalase</fullName>
        <ecNumber evidence="7">2.7.7.72</ecNumber>
        <ecNumber evidence="7">3.1.3.-</ecNumber>
        <ecNumber evidence="7">3.1.4.-</ecNumber>
    </submittedName>
</protein>
<dbReference type="InterPro" id="IPR043519">
    <property type="entry name" value="NT_sf"/>
</dbReference>
<keyword evidence="7" id="KW-0548">Nucleotidyltransferase</keyword>
<dbReference type="STRING" id="1088818.A0A2H9ZWS5"/>
<dbReference type="InterPro" id="IPR032828">
    <property type="entry name" value="PolyA_RNA-bd"/>
</dbReference>
<dbReference type="AlphaFoldDB" id="A0A2H9ZWS5"/>
<name>A0A2H9ZWS5_9ASPA</name>
<evidence type="ECO:0000313" key="7">
    <source>
        <dbReference type="EMBL" id="PKA47758.1"/>
    </source>
</evidence>
<dbReference type="EC" id="2.7.7.72" evidence="7"/>
<evidence type="ECO:0000259" key="6">
    <source>
        <dbReference type="Pfam" id="PF12627"/>
    </source>
</evidence>
<dbReference type="GO" id="GO:0016787">
    <property type="term" value="F:hydrolase activity"/>
    <property type="evidence" value="ECO:0007669"/>
    <property type="project" value="UniProtKB-KW"/>
</dbReference>
<evidence type="ECO:0000256" key="1">
    <source>
        <dbReference type="ARBA" id="ARBA00007265"/>
    </source>
</evidence>
<feature type="domain" description="tRNA nucleotidyltransferase/poly(A) polymerase RNA and SrmB- binding" evidence="6">
    <location>
        <begin position="229"/>
        <end position="291"/>
    </location>
</feature>
<dbReference type="GO" id="GO:0000166">
    <property type="term" value="F:nucleotide binding"/>
    <property type="evidence" value="ECO:0007669"/>
    <property type="project" value="UniProtKB-KW"/>
</dbReference>
<evidence type="ECO:0000259" key="5">
    <source>
        <dbReference type="Pfam" id="PF01743"/>
    </source>
</evidence>
<keyword evidence="4" id="KW-0694">RNA-binding</keyword>
<keyword evidence="2 4" id="KW-0808">Transferase</keyword>
<dbReference type="Proteomes" id="UP000236161">
    <property type="component" value="Unassembled WGS sequence"/>
</dbReference>
<dbReference type="GO" id="GO:0001680">
    <property type="term" value="P:tRNA 3'-terminal CCA addition"/>
    <property type="evidence" value="ECO:0007669"/>
    <property type="project" value="UniProtKB-ARBA"/>
</dbReference>
<dbReference type="EC" id="3.1.4.-" evidence="7"/>
<dbReference type="InterPro" id="IPR002646">
    <property type="entry name" value="PolA_pol_head_dom"/>
</dbReference>
<keyword evidence="3" id="KW-0547">Nucleotide-binding</keyword>
<dbReference type="GO" id="GO:0004810">
    <property type="term" value="F:CCA tRNA nucleotidyltransferase activity"/>
    <property type="evidence" value="ECO:0007669"/>
    <property type="project" value="UniProtKB-EC"/>
</dbReference>
<dbReference type="Pfam" id="PF01743">
    <property type="entry name" value="PolyA_pol"/>
    <property type="match status" value="1"/>
</dbReference>
<comment type="similarity">
    <text evidence="1 4">Belongs to the tRNA nucleotidyltransferase/poly(A) polymerase family.</text>
</comment>
<dbReference type="SUPFAM" id="SSF81301">
    <property type="entry name" value="Nucleotidyltransferase"/>
    <property type="match status" value="1"/>
</dbReference>
<dbReference type="Pfam" id="PF12627">
    <property type="entry name" value="PolyA_pol_RNAbd"/>
    <property type="match status" value="1"/>
</dbReference>
<dbReference type="Gene3D" id="1.10.3090.10">
    <property type="entry name" value="cca-adding enzyme, domain 2"/>
    <property type="match status" value="1"/>
</dbReference>
<dbReference type="PANTHER" id="PTHR43051:SF1">
    <property type="entry name" value="POLYNUCLEOTIDE ADENYLYLTRANSFERASE FAMILY PROTEIN"/>
    <property type="match status" value="1"/>
</dbReference>
<keyword evidence="8" id="KW-1185">Reference proteome</keyword>
<evidence type="ECO:0000256" key="2">
    <source>
        <dbReference type="ARBA" id="ARBA00022679"/>
    </source>
</evidence>
<dbReference type="EC" id="3.1.3.-" evidence="7"/>
<accession>A0A2H9ZWS5</accession>
<reference evidence="7 8" key="1">
    <citation type="journal article" date="2017" name="Nature">
        <title>The Apostasia genome and the evolution of orchids.</title>
        <authorList>
            <person name="Zhang G.Q."/>
            <person name="Liu K.W."/>
            <person name="Li Z."/>
            <person name="Lohaus R."/>
            <person name="Hsiao Y.Y."/>
            <person name="Niu S.C."/>
            <person name="Wang J.Y."/>
            <person name="Lin Y.C."/>
            <person name="Xu Q."/>
            <person name="Chen L.J."/>
            <person name="Yoshida K."/>
            <person name="Fujiwara S."/>
            <person name="Wang Z.W."/>
            <person name="Zhang Y.Q."/>
            <person name="Mitsuda N."/>
            <person name="Wang M."/>
            <person name="Liu G.H."/>
            <person name="Pecoraro L."/>
            <person name="Huang H.X."/>
            <person name="Xiao X.J."/>
            <person name="Lin M."/>
            <person name="Wu X.Y."/>
            <person name="Wu W.L."/>
            <person name="Chen Y.Y."/>
            <person name="Chang S.B."/>
            <person name="Sakamoto S."/>
            <person name="Ohme-Takagi M."/>
            <person name="Yagi M."/>
            <person name="Zeng S.J."/>
            <person name="Shen C.Y."/>
            <person name="Yeh C.M."/>
            <person name="Luo Y.B."/>
            <person name="Tsai W.C."/>
            <person name="Van de Peer Y."/>
            <person name="Liu Z.J."/>
        </authorList>
    </citation>
    <scope>NUCLEOTIDE SEQUENCE [LARGE SCALE GENOMIC DNA]</scope>
    <source>
        <strain evidence="8">cv. Shenzhen</strain>
        <tissue evidence="7">Stem</tissue>
    </source>
</reference>